<evidence type="ECO:0000256" key="1">
    <source>
        <dbReference type="SAM" id="SignalP"/>
    </source>
</evidence>
<dbReference type="InterPro" id="IPR018740">
    <property type="entry name" value="DUF2282_membr"/>
</dbReference>
<proteinExistence type="predicted"/>
<dbReference type="EMBL" id="QAYG01000007">
    <property type="protein sequence ID" value="PTW59475.1"/>
    <property type="molecule type" value="Genomic_DNA"/>
</dbReference>
<gene>
    <name evidence="2" type="ORF">C8N35_107189</name>
</gene>
<dbReference type="Pfam" id="PF10048">
    <property type="entry name" value="DUF2282"/>
    <property type="match status" value="1"/>
</dbReference>
<feature type="chain" id="PRO_5015680340" evidence="1">
    <location>
        <begin position="36"/>
        <end position="104"/>
    </location>
</feature>
<dbReference type="Proteomes" id="UP000244081">
    <property type="component" value="Unassembled WGS sequence"/>
</dbReference>
<feature type="signal peptide" evidence="1">
    <location>
        <begin position="1"/>
        <end position="35"/>
    </location>
</feature>
<dbReference type="OrthoDB" id="9808309at2"/>
<dbReference type="RefSeq" id="WP_107990991.1">
    <property type="nucleotide sequence ID" value="NZ_QAYG01000007.1"/>
</dbReference>
<evidence type="ECO:0000313" key="2">
    <source>
        <dbReference type="EMBL" id="PTW59475.1"/>
    </source>
</evidence>
<organism evidence="2 3">
    <name type="scientific">Breoghania corrubedonensis</name>
    <dbReference type="NCBI Taxonomy" id="665038"/>
    <lineage>
        <taxon>Bacteria</taxon>
        <taxon>Pseudomonadati</taxon>
        <taxon>Pseudomonadota</taxon>
        <taxon>Alphaproteobacteria</taxon>
        <taxon>Hyphomicrobiales</taxon>
        <taxon>Stappiaceae</taxon>
        <taxon>Breoghania</taxon>
    </lineage>
</organism>
<name>A0A2T5V6U4_9HYPH</name>
<accession>A0A2T5V6U4</accession>
<keyword evidence="3" id="KW-1185">Reference proteome</keyword>
<sequence>MKNENATGAARAVSTAALAAAVAAAMGTLVVPASAQEQEKCYGIAPAGQNDCKAGPGTTCAGTSRVDYQGNAWKLVPKGTCRQVELPDGREGSLVALERDVPEG</sequence>
<reference evidence="2 3" key="1">
    <citation type="submission" date="2018-04" db="EMBL/GenBank/DDBJ databases">
        <title>Genomic Encyclopedia of Archaeal and Bacterial Type Strains, Phase II (KMG-II): from individual species to whole genera.</title>
        <authorList>
            <person name="Goeker M."/>
        </authorList>
    </citation>
    <scope>NUCLEOTIDE SEQUENCE [LARGE SCALE GENOMIC DNA]</scope>
    <source>
        <strain evidence="2 3">DSM 23382</strain>
    </source>
</reference>
<comment type="caution">
    <text evidence="2">The sequence shown here is derived from an EMBL/GenBank/DDBJ whole genome shotgun (WGS) entry which is preliminary data.</text>
</comment>
<dbReference type="AlphaFoldDB" id="A0A2T5V6U4"/>
<keyword evidence="1" id="KW-0732">Signal</keyword>
<protein>
    <submittedName>
        <fullName evidence="2">Putative membrane protein</fullName>
    </submittedName>
</protein>
<evidence type="ECO:0000313" key="3">
    <source>
        <dbReference type="Proteomes" id="UP000244081"/>
    </source>
</evidence>